<dbReference type="EMBL" id="CM026426">
    <property type="protein sequence ID" value="KAG0571301.1"/>
    <property type="molecule type" value="Genomic_DNA"/>
</dbReference>
<gene>
    <name evidence="1" type="ORF">KC19_6G225900</name>
    <name evidence="2" type="ORF">KC19_VG000100</name>
</gene>
<evidence type="ECO:0000313" key="2">
    <source>
        <dbReference type="EMBL" id="KAG0571301.1"/>
    </source>
</evidence>
<name>A0A8T0HKF1_CERPU</name>
<evidence type="ECO:0000313" key="1">
    <source>
        <dbReference type="EMBL" id="KAG0571286.1"/>
    </source>
</evidence>
<proteinExistence type="predicted"/>
<comment type="caution">
    <text evidence="1">The sequence shown here is derived from an EMBL/GenBank/DDBJ whole genome shotgun (WGS) entry which is preliminary data.</text>
</comment>
<dbReference type="Proteomes" id="UP000822688">
    <property type="component" value="Chromosome V"/>
</dbReference>
<accession>A0A8T0HKF1</accession>
<evidence type="ECO:0000313" key="3">
    <source>
        <dbReference type="Proteomes" id="UP000822688"/>
    </source>
</evidence>
<protein>
    <submittedName>
        <fullName evidence="1">Uncharacterized protein</fullName>
    </submittedName>
</protein>
<dbReference type="Proteomes" id="UP000822688">
    <property type="component" value="Chromosome 6"/>
</dbReference>
<reference evidence="1 3" key="1">
    <citation type="submission" date="2020-06" db="EMBL/GenBank/DDBJ databases">
        <title>WGS assembly of Ceratodon purpureus strain R40.</title>
        <authorList>
            <person name="Carey S.B."/>
            <person name="Jenkins J."/>
            <person name="Shu S."/>
            <person name="Lovell J.T."/>
            <person name="Sreedasyam A."/>
            <person name="Maumus F."/>
            <person name="Tiley G.P."/>
            <person name="Fernandez-Pozo N."/>
            <person name="Barry K."/>
            <person name="Chen C."/>
            <person name="Wang M."/>
            <person name="Lipzen A."/>
            <person name="Daum C."/>
            <person name="Saski C.A."/>
            <person name="Payton A.C."/>
            <person name="Mcbreen J.C."/>
            <person name="Conrad R.E."/>
            <person name="Kollar L.M."/>
            <person name="Olsson S."/>
            <person name="Huttunen S."/>
            <person name="Landis J.B."/>
            <person name="Wickett N.J."/>
            <person name="Johnson M.G."/>
            <person name="Rensing S.A."/>
            <person name="Grimwood J."/>
            <person name="Schmutz J."/>
            <person name="Mcdaniel S.F."/>
        </authorList>
    </citation>
    <scope>NUCLEOTIDE SEQUENCE [LARGE SCALE GENOMIC DNA]</scope>
    <source>
        <strain evidence="1 3">R40</strain>
    </source>
</reference>
<organism evidence="1 3">
    <name type="scientific">Ceratodon purpureus</name>
    <name type="common">Fire moss</name>
    <name type="synonym">Dicranum purpureum</name>
    <dbReference type="NCBI Taxonomy" id="3225"/>
    <lineage>
        <taxon>Eukaryota</taxon>
        <taxon>Viridiplantae</taxon>
        <taxon>Streptophyta</taxon>
        <taxon>Embryophyta</taxon>
        <taxon>Bryophyta</taxon>
        <taxon>Bryophytina</taxon>
        <taxon>Bryopsida</taxon>
        <taxon>Dicranidae</taxon>
        <taxon>Pseudoditrichales</taxon>
        <taxon>Ditrichaceae</taxon>
        <taxon>Ceratodon</taxon>
    </lineage>
</organism>
<dbReference type="EMBL" id="CM026427">
    <property type="protein sequence ID" value="KAG0571286.1"/>
    <property type="molecule type" value="Genomic_DNA"/>
</dbReference>
<sequence length="76" mass="8426">MMRSSTMSISPLLKNGFRLLTMNWAQSGHRASEYTSTFTFSTPWAEGRATNAKSKRNAHLKACVSFSIALLESSSH</sequence>
<keyword evidence="3" id="KW-1185">Reference proteome</keyword>
<dbReference type="AlphaFoldDB" id="A0A8T0HKF1"/>